<dbReference type="Pfam" id="PF00196">
    <property type="entry name" value="GerE"/>
    <property type="match status" value="1"/>
</dbReference>
<dbReference type="Pfam" id="PF13401">
    <property type="entry name" value="AAA_22"/>
    <property type="match status" value="1"/>
</dbReference>
<dbReference type="PANTHER" id="PTHR47691:SF3">
    <property type="entry name" value="HTH-TYPE TRANSCRIPTIONAL REGULATOR RV0890C-RELATED"/>
    <property type="match status" value="1"/>
</dbReference>
<name>A0A930VRT0_9ACTN</name>
<dbReference type="Pfam" id="PF25872">
    <property type="entry name" value="HTH_77"/>
    <property type="match status" value="1"/>
</dbReference>
<dbReference type="CDD" id="cd06170">
    <property type="entry name" value="LuxR_C_like"/>
    <property type="match status" value="1"/>
</dbReference>
<dbReference type="SMART" id="SM00421">
    <property type="entry name" value="HTH_LUXR"/>
    <property type="match status" value="1"/>
</dbReference>
<dbReference type="PRINTS" id="PR00038">
    <property type="entry name" value="HTHLUXR"/>
</dbReference>
<dbReference type="PRINTS" id="PR00364">
    <property type="entry name" value="DISEASERSIST"/>
</dbReference>
<dbReference type="GO" id="GO:0003677">
    <property type="term" value="F:DNA binding"/>
    <property type="evidence" value="ECO:0007669"/>
    <property type="project" value="InterPro"/>
</dbReference>
<dbReference type="InterPro" id="IPR036388">
    <property type="entry name" value="WH-like_DNA-bd_sf"/>
</dbReference>
<proteinExistence type="predicted"/>
<dbReference type="InterPro" id="IPR000792">
    <property type="entry name" value="Tscrpt_reg_LuxR_C"/>
</dbReference>
<evidence type="ECO:0000259" key="1">
    <source>
        <dbReference type="PROSITE" id="PS50043"/>
    </source>
</evidence>
<dbReference type="GO" id="GO:0006355">
    <property type="term" value="P:regulation of DNA-templated transcription"/>
    <property type="evidence" value="ECO:0007669"/>
    <property type="project" value="InterPro"/>
</dbReference>
<protein>
    <submittedName>
        <fullName evidence="2">AAA family ATPase</fullName>
    </submittedName>
</protein>
<dbReference type="InterPro" id="IPR058852">
    <property type="entry name" value="HTH_77"/>
</dbReference>
<dbReference type="InterPro" id="IPR049945">
    <property type="entry name" value="AAA_22"/>
</dbReference>
<dbReference type="GO" id="GO:0016887">
    <property type="term" value="F:ATP hydrolysis activity"/>
    <property type="evidence" value="ECO:0007669"/>
    <property type="project" value="InterPro"/>
</dbReference>
<evidence type="ECO:0000313" key="3">
    <source>
        <dbReference type="Proteomes" id="UP000660668"/>
    </source>
</evidence>
<feature type="domain" description="HTH luxR-type" evidence="1">
    <location>
        <begin position="698"/>
        <end position="763"/>
    </location>
</feature>
<dbReference type="Gene3D" id="1.10.10.10">
    <property type="entry name" value="Winged helix-like DNA-binding domain superfamily/Winged helix DNA-binding domain"/>
    <property type="match status" value="1"/>
</dbReference>
<dbReference type="Gene3D" id="3.40.50.300">
    <property type="entry name" value="P-loop containing nucleotide triphosphate hydrolases"/>
    <property type="match status" value="1"/>
</dbReference>
<dbReference type="PANTHER" id="PTHR47691">
    <property type="entry name" value="REGULATOR-RELATED"/>
    <property type="match status" value="1"/>
</dbReference>
<dbReference type="InterPro" id="IPR011990">
    <property type="entry name" value="TPR-like_helical_dom_sf"/>
</dbReference>
<gene>
    <name evidence="2" type="ORF">ISU10_18025</name>
</gene>
<dbReference type="EMBL" id="JADKPO010000029">
    <property type="protein sequence ID" value="MBF4769670.1"/>
    <property type="molecule type" value="Genomic_DNA"/>
</dbReference>
<accession>A0A930VRT0</accession>
<dbReference type="InterPro" id="IPR027417">
    <property type="entry name" value="P-loop_NTPase"/>
</dbReference>
<dbReference type="SUPFAM" id="SSF52540">
    <property type="entry name" value="P-loop containing nucleoside triphosphate hydrolases"/>
    <property type="match status" value="1"/>
</dbReference>
<dbReference type="SUPFAM" id="SSF48452">
    <property type="entry name" value="TPR-like"/>
    <property type="match status" value="1"/>
</dbReference>
<dbReference type="InterPro" id="IPR016032">
    <property type="entry name" value="Sig_transdc_resp-reg_C-effctor"/>
</dbReference>
<dbReference type="Proteomes" id="UP000660668">
    <property type="component" value="Unassembled WGS sequence"/>
</dbReference>
<keyword evidence="3" id="KW-1185">Reference proteome</keyword>
<reference evidence="2" key="1">
    <citation type="submission" date="2020-11" db="EMBL/GenBank/DDBJ databases">
        <title>Nocardioides cynanchi sp. nov., isolated from soil of rhizosphere of Cynanchum wilfordii.</title>
        <authorList>
            <person name="Lee J.-S."/>
            <person name="Suh M.K."/>
            <person name="Kim J.-S."/>
        </authorList>
    </citation>
    <scope>NUCLEOTIDE SEQUENCE</scope>
    <source>
        <strain evidence="2">KCTC 19276</strain>
    </source>
</reference>
<dbReference type="Gene3D" id="1.25.40.10">
    <property type="entry name" value="Tetratricopeptide repeat domain"/>
    <property type="match status" value="1"/>
</dbReference>
<dbReference type="PROSITE" id="PS50043">
    <property type="entry name" value="HTH_LUXR_2"/>
    <property type="match status" value="1"/>
</dbReference>
<comment type="caution">
    <text evidence="2">The sequence shown here is derived from an EMBL/GenBank/DDBJ whole genome shotgun (WGS) entry which is preliminary data.</text>
</comment>
<sequence length="767" mass="83489">MSVGRQGSGGDVVLTSFVGRRRDLDQCRRLLGAARLVTLVGPGGVGKTRLARRLTDEVSRSFPDGTFLVELSELHDPEALVSELASSLGVEDIGTSHAMAVSAFVRDRRLLLVLDNCEHLVEATARLVHGLLHESTGLRVVATSRQPLGVVGEQLFNVEPLSLPHEGQARETEVPEAVQLFVERARLVVPAFDLTPDNAALVGRVCTTLDGMPLAIELAAARLRLLSLAQLAERLVDRFGVLAVAATAALPRHQTLRASVDWSFDLCSADEQTLWAWMSAFEGGADLDAVEALCTGTRINVFDTVAGLVDKSVLTPREAAGRVRYQMLDTIRAYGRERLDERGDTGDVAERHRAYFVEFARSTGQAWFGPDQRDAMARTAAEHANLRAAFESCLSSPHTHQDALTLTTSIWWFWVGHGGLDELWRWLSRALEVPQPSTSLTLHATSRASFVAAMRADYAMMRTYAERALALDPGEDSPAVRWDRRWGRTCQLILAGDAAGAAEVNLEALRDDPPPGRPGQQEIVNILTTLAQRRMSSEEPDAALDQVDEGIEICRRHGDEWSLSFLMSIRGARLADAGRHVEALAAEREALRLARGGFNAWAVVHALEFTAQIYAFAGQSTRAAVLFGALTGLWSDVGGVLTRSDQSRHADLERETRSALGDGAFDEAFDRGRRLSLESLLAFVLDEEPGAEPPVAAPTQIVADLTPRELQVAELVARGLSNKDIAHALVVSPRTAEGHVARLLVKLGFDSRARVAAWVAERRAGGQ</sequence>
<dbReference type="AlphaFoldDB" id="A0A930VRT0"/>
<dbReference type="SUPFAM" id="SSF46894">
    <property type="entry name" value="C-terminal effector domain of the bipartite response regulators"/>
    <property type="match status" value="1"/>
</dbReference>
<organism evidence="2 3">
    <name type="scientific">Nocardioides agariphilus</name>
    <dbReference type="NCBI Taxonomy" id="433664"/>
    <lineage>
        <taxon>Bacteria</taxon>
        <taxon>Bacillati</taxon>
        <taxon>Actinomycetota</taxon>
        <taxon>Actinomycetes</taxon>
        <taxon>Propionibacteriales</taxon>
        <taxon>Nocardioidaceae</taxon>
        <taxon>Nocardioides</taxon>
    </lineage>
</organism>
<dbReference type="RefSeq" id="WP_194697817.1">
    <property type="nucleotide sequence ID" value="NZ_JADKPO010000029.1"/>
</dbReference>
<evidence type="ECO:0000313" key="2">
    <source>
        <dbReference type="EMBL" id="MBF4769670.1"/>
    </source>
</evidence>